<dbReference type="EnsemblMetazoa" id="AALFPA23_021029.R31025">
    <property type="protein sequence ID" value="AALFPA23_021029.P31025"/>
    <property type="gene ID" value="AALFPA23_021029"/>
</dbReference>
<reference evidence="4" key="2">
    <citation type="submission" date="2025-05" db="UniProtKB">
        <authorList>
            <consortium name="EnsemblMetazoa"/>
        </authorList>
    </citation>
    <scope>IDENTIFICATION</scope>
    <source>
        <strain evidence="4">Foshan</strain>
    </source>
</reference>
<dbReference type="PRINTS" id="PR00081">
    <property type="entry name" value="GDHRDH"/>
</dbReference>
<dbReference type="InterPro" id="IPR036291">
    <property type="entry name" value="NAD(P)-bd_dom_sf"/>
</dbReference>
<keyword evidence="5" id="KW-1185">Reference proteome</keyword>
<dbReference type="PANTHER" id="PTHR43115:SF4">
    <property type="entry name" value="DEHYDROGENASE_REDUCTASE SDR FAMILY MEMBER 11"/>
    <property type="match status" value="1"/>
</dbReference>
<dbReference type="GeneID" id="109399647"/>
<protein>
    <recommendedName>
        <fullName evidence="6">Dehydrogenase</fullName>
    </recommendedName>
</protein>
<dbReference type="InterPro" id="IPR002347">
    <property type="entry name" value="SDR_fam"/>
</dbReference>
<accession>A0ABM1ZRL3</accession>
<evidence type="ECO:0000256" key="3">
    <source>
        <dbReference type="RuleBase" id="RU000363"/>
    </source>
</evidence>
<dbReference type="SUPFAM" id="SSF51735">
    <property type="entry name" value="NAD(P)-binding Rossmann-fold domains"/>
    <property type="match status" value="1"/>
</dbReference>
<evidence type="ECO:0000313" key="4">
    <source>
        <dbReference type="EnsemblMetazoa" id="AALFPA23_021029.P31025"/>
    </source>
</evidence>
<evidence type="ECO:0000256" key="1">
    <source>
        <dbReference type="ARBA" id="ARBA00006484"/>
    </source>
</evidence>
<dbReference type="Gene3D" id="3.40.50.720">
    <property type="entry name" value="NAD(P)-binding Rossmann-like Domain"/>
    <property type="match status" value="1"/>
</dbReference>
<organism evidence="4 5">
    <name type="scientific">Aedes albopictus</name>
    <name type="common">Asian tiger mosquito</name>
    <name type="synonym">Stegomyia albopicta</name>
    <dbReference type="NCBI Taxonomy" id="7160"/>
    <lineage>
        <taxon>Eukaryota</taxon>
        <taxon>Metazoa</taxon>
        <taxon>Ecdysozoa</taxon>
        <taxon>Arthropoda</taxon>
        <taxon>Hexapoda</taxon>
        <taxon>Insecta</taxon>
        <taxon>Pterygota</taxon>
        <taxon>Neoptera</taxon>
        <taxon>Endopterygota</taxon>
        <taxon>Diptera</taxon>
        <taxon>Nematocera</taxon>
        <taxon>Culicoidea</taxon>
        <taxon>Culicidae</taxon>
        <taxon>Culicinae</taxon>
        <taxon>Aedini</taxon>
        <taxon>Aedes</taxon>
        <taxon>Stegomyia</taxon>
    </lineage>
</organism>
<dbReference type="RefSeq" id="XP_019527683.3">
    <property type="nucleotide sequence ID" value="XM_019672138.3"/>
</dbReference>
<reference evidence="5" key="1">
    <citation type="journal article" date="2015" name="Proc. Natl. Acad. Sci. U.S.A.">
        <title>Genome sequence of the Asian Tiger mosquito, Aedes albopictus, reveals insights into its biology, genetics, and evolution.</title>
        <authorList>
            <person name="Chen X.G."/>
            <person name="Jiang X."/>
            <person name="Gu J."/>
            <person name="Xu M."/>
            <person name="Wu Y."/>
            <person name="Deng Y."/>
            <person name="Zhang C."/>
            <person name="Bonizzoni M."/>
            <person name="Dermauw W."/>
            <person name="Vontas J."/>
            <person name="Armbruster P."/>
            <person name="Huang X."/>
            <person name="Yang Y."/>
            <person name="Zhang H."/>
            <person name="He W."/>
            <person name="Peng H."/>
            <person name="Liu Y."/>
            <person name="Wu K."/>
            <person name="Chen J."/>
            <person name="Lirakis M."/>
            <person name="Topalis P."/>
            <person name="Van Leeuwen T."/>
            <person name="Hall A.B."/>
            <person name="Jiang X."/>
            <person name="Thorpe C."/>
            <person name="Mueller R.L."/>
            <person name="Sun C."/>
            <person name="Waterhouse R.M."/>
            <person name="Yan G."/>
            <person name="Tu Z.J."/>
            <person name="Fang X."/>
            <person name="James A.A."/>
        </authorList>
    </citation>
    <scope>NUCLEOTIDE SEQUENCE [LARGE SCALE GENOMIC DNA]</scope>
    <source>
        <strain evidence="5">Foshan</strain>
    </source>
</reference>
<proteinExistence type="inferred from homology"/>
<evidence type="ECO:0008006" key="6">
    <source>
        <dbReference type="Google" id="ProtNLM"/>
    </source>
</evidence>
<dbReference type="Pfam" id="PF00106">
    <property type="entry name" value="adh_short"/>
    <property type="match status" value="1"/>
</dbReference>
<keyword evidence="2" id="KW-0560">Oxidoreductase</keyword>
<dbReference type="PRINTS" id="PR00080">
    <property type="entry name" value="SDRFAMILY"/>
</dbReference>
<evidence type="ECO:0000313" key="5">
    <source>
        <dbReference type="Proteomes" id="UP000069940"/>
    </source>
</evidence>
<sequence length="245" mass="26927">MDRWTGKVAVVTGSSSGIGAATAKKLVQAGMLVVGLARRVERTEALKSDLDESIRHRLHAVKCDVTQEEDIRKAFQWIEKTLGGVDVLVNNAGIYRNTKLIDADNSTMIREVLNTNVLGLVFCTREAFQSMKKRSMDGHVIHINSEAGHKTGLPHLNMYCASKFAVTALTDTLRQEFIAEDTKIKVTSISPGMVRTDMLPDSITSENTVPLLEPEDIANAIIYVLGTPPRVQVHELTIKPVGESF</sequence>
<name>A0ABM1ZRL3_AEDAL</name>
<comment type="similarity">
    <text evidence="1 3">Belongs to the short-chain dehydrogenases/reductases (SDR) family.</text>
</comment>
<evidence type="ECO:0000256" key="2">
    <source>
        <dbReference type="ARBA" id="ARBA00023002"/>
    </source>
</evidence>
<dbReference type="Proteomes" id="UP000069940">
    <property type="component" value="Unassembled WGS sequence"/>
</dbReference>
<dbReference type="PANTHER" id="PTHR43115">
    <property type="entry name" value="DEHYDROGENASE/REDUCTASE SDR FAMILY MEMBER 11"/>
    <property type="match status" value="1"/>
</dbReference>